<name>A0A0G0WK69_9BACT</name>
<comment type="cofactor">
    <cofactor evidence="1">
        <name>Mn(2+)</name>
        <dbReference type="ChEBI" id="CHEBI:29035"/>
    </cofactor>
</comment>
<dbReference type="SUPFAM" id="SSF53223">
    <property type="entry name" value="Aminoacid dehydrogenase-like, N-terminal domain"/>
    <property type="match status" value="1"/>
</dbReference>
<organism evidence="10 11">
    <name type="scientific">Candidatus Daviesbacteria bacterium GW2011_GWB1_41_5</name>
    <dbReference type="NCBI Taxonomy" id="1618429"/>
    <lineage>
        <taxon>Bacteria</taxon>
        <taxon>Candidatus Daviesiibacteriota</taxon>
    </lineage>
</organism>
<dbReference type="Gene3D" id="3.40.50.720">
    <property type="entry name" value="NAD(P)-binding Rossmann-like Domain"/>
    <property type="match status" value="1"/>
</dbReference>
<keyword evidence="3 6" id="KW-0479">Metal-binding</keyword>
<protein>
    <recommendedName>
        <fullName evidence="12">NAD-dependent malic enzyme</fullName>
    </recommendedName>
</protein>
<dbReference type="Pfam" id="PF00390">
    <property type="entry name" value="malic"/>
    <property type="match status" value="1"/>
</dbReference>
<dbReference type="PANTHER" id="PTHR43237:SF4">
    <property type="entry name" value="NADP-DEPENDENT MALIC ENZYME"/>
    <property type="match status" value="1"/>
</dbReference>
<proteinExistence type="inferred from homology"/>
<feature type="non-terminal residue" evidence="10">
    <location>
        <position position="1"/>
    </location>
</feature>
<keyword evidence="4" id="KW-0560">Oxidoreductase</keyword>
<dbReference type="EMBL" id="LCBN01000029">
    <property type="protein sequence ID" value="KKS13220.1"/>
    <property type="molecule type" value="Genomic_DNA"/>
</dbReference>
<dbReference type="InterPro" id="IPR036291">
    <property type="entry name" value="NAD(P)-bd_dom_sf"/>
</dbReference>
<dbReference type="SMART" id="SM01274">
    <property type="entry name" value="malic"/>
    <property type="match status" value="1"/>
</dbReference>
<dbReference type="AlphaFoldDB" id="A0A0G0WK69"/>
<feature type="domain" description="Malic enzyme NAD-binding" evidence="8">
    <location>
        <begin position="94"/>
        <end position="314"/>
    </location>
</feature>
<feature type="binding site" evidence="6">
    <location>
        <position position="93"/>
    </location>
    <ligand>
        <name>a divalent metal cation</name>
        <dbReference type="ChEBI" id="CHEBI:60240"/>
    </ligand>
</feature>
<dbReference type="InterPro" id="IPR037062">
    <property type="entry name" value="Malic_N_dom_sf"/>
</dbReference>
<reference evidence="10 11" key="1">
    <citation type="journal article" date="2015" name="Nature">
        <title>rRNA introns, odd ribosomes, and small enigmatic genomes across a large radiation of phyla.</title>
        <authorList>
            <person name="Brown C.T."/>
            <person name="Hug L.A."/>
            <person name="Thomas B.C."/>
            <person name="Sharon I."/>
            <person name="Castelle C.J."/>
            <person name="Singh A."/>
            <person name="Wilkins M.J."/>
            <person name="Williams K.H."/>
            <person name="Banfield J.F."/>
        </authorList>
    </citation>
    <scope>NUCLEOTIDE SEQUENCE [LARGE SCALE GENOMIC DNA]</scope>
</reference>
<dbReference type="InterPro" id="IPR051674">
    <property type="entry name" value="Malate_Decarboxylase"/>
</dbReference>
<evidence type="ECO:0000256" key="1">
    <source>
        <dbReference type="ARBA" id="ARBA00001936"/>
    </source>
</evidence>
<gene>
    <name evidence="10" type="ORF">UU67_C0029G0023</name>
</gene>
<evidence type="ECO:0000256" key="7">
    <source>
        <dbReference type="RuleBase" id="RU003427"/>
    </source>
</evidence>
<dbReference type="SMART" id="SM00919">
    <property type="entry name" value="Malic_M"/>
    <property type="match status" value="1"/>
</dbReference>
<dbReference type="GO" id="GO:0004470">
    <property type="term" value="F:malic enzyme activity"/>
    <property type="evidence" value="ECO:0007669"/>
    <property type="project" value="InterPro"/>
</dbReference>
<dbReference type="PRINTS" id="PR00072">
    <property type="entry name" value="MALOXRDTASE"/>
</dbReference>
<evidence type="ECO:0000259" key="9">
    <source>
        <dbReference type="SMART" id="SM01274"/>
    </source>
</evidence>
<evidence type="ECO:0000313" key="11">
    <source>
        <dbReference type="Proteomes" id="UP000034753"/>
    </source>
</evidence>
<dbReference type="SUPFAM" id="SSF51735">
    <property type="entry name" value="NAD(P)-binding Rossmann-fold domains"/>
    <property type="match status" value="1"/>
</dbReference>
<dbReference type="InterPro" id="IPR015884">
    <property type="entry name" value="Malic_enzyme_CS"/>
</dbReference>
<dbReference type="InterPro" id="IPR012301">
    <property type="entry name" value="Malic_N_dom"/>
</dbReference>
<dbReference type="Pfam" id="PF03949">
    <property type="entry name" value="Malic_M"/>
    <property type="match status" value="1"/>
</dbReference>
<dbReference type="Gene3D" id="3.40.50.10380">
    <property type="entry name" value="Malic enzyme, N-terminal domain"/>
    <property type="match status" value="1"/>
</dbReference>
<evidence type="ECO:0000259" key="8">
    <source>
        <dbReference type="SMART" id="SM00919"/>
    </source>
</evidence>
<comment type="caution">
    <text evidence="10">The sequence shown here is derived from an EMBL/GenBank/DDBJ whole genome shotgun (WGS) entry which is preliminary data.</text>
</comment>
<evidence type="ECO:0000313" key="10">
    <source>
        <dbReference type="EMBL" id="KKS13220.1"/>
    </source>
</evidence>
<comment type="cofactor">
    <cofactor evidence="6">
        <name>Mg(2+)</name>
        <dbReference type="ChEBI" id="CHEBI:18420"/>
    </cofactor>
    <cofactor evidence="6">
        <name>Mn(2+)</name>
        <dbReference type="ChEBI" id="CHEBI:29035"/>
    </cofactor>
    <text evidence="6">Divalent metal cations. Prefers magnesium or manganese.</text>
</comment>
<dbReference type="InterPro" id="IPR046346">
    <property type="entry name" value="Aminoacid_DH-like_N_sf"/>
</dbReference>
<evidence type="ECO:0000256" key="4">
    <source>
        <dbReference type="ARBA" id="ARBA00023002"/>
    </source>
</evidence>
<dbReference type="Proteomes" id="UP000034753">
    <property type="component" value="Unassembled WGS sequence"/>
</dbReference>
<sequence length="319" mass="33708">VISDGSAVLGLGNIGPDAALPVMEGKCVLLKKFAGLDAFPVCLNSQDPKDIISAVKIISPVFGGIILEDIAAPNCFIVEEALQNLDIPVMHDDQHGTAVVVLSGMINAAKASGKDLKKMKIVVCGAGAAGTAIAKILAEIAGDVQVLDSKGIIYRGRRDLDIFKTNLAKITNKENRKGDLKDALNGTDAFVGVSRKGLLKKDDIKLMAENPIVFALANPEPEIYPDEAKKGGAFIVATGRSDFPNQVNNCLAFPGIFKGALEVRARQITDGMKISAANALANMVKDPNQAKIIPGPFEKNVTEVVAKAVARTAMREKPQ</sequence>
<evidence type="ECO:0008006" key="12">
    <source>
        <dbReference type="Google" id="ProtNLM"/>
    </source>
</evidence>
<dbReference type="PROSITE" id="PS00331">
    <property type="entry name" value="MALIC_ENZYMES"/>
    <property type="match status" value="1"/>
</dbReference>
<dbReference type="PIRSF" id="PIRSF000106">
    <property type="entry name" value="ME"/>
    <property type="match status" value="1"/>
</dbReference>
<feature type="domain" description="Malic enzyme N-terminal" evidence="9">
    <location>
        <begin position="1"/>
        <end position="83"/>
    </location>
</feature>
<feature type="binding site" evidence="5">
    <location>
        <position position="248"/>
    </location>
    <ligand>
        <name>(S)-malate</name>
        <dbReference type="ChEBI" id="CHEBI:15589"/>
    </ligand>
</feature>
<dbReference type="InterPro" id="IPR045213">
    <property type="entry name" value="Malic_NAD-bd_bact_type"/>
</dbReference>
<dbReference type="PATRIC" id="fig|1618429.3.peg.647"/>
<dbReference type="GO" id="GO:0016616">
    <property type="term" value="F:oxidoreductase activity, acting on the CH-OH group of donors, NAD or NADP as acceptor"/>
    <property type="evidence" value="ECO:0007669"/>
    <property type="project" value="InterPro"/>
</dbReference>
<dbReference type="CDD" id="cd05311">
    <property type="entry name" value="NAD_bind_2_malic_enz"/>
    <property type="match status" value="1"/>
</dbReference>
<evidence type="ECO:0000256" key="5">
    <source>
        <dbReference type="PIRSR" id="PIRSR000106-2"/>
    </source>
</evidence>
<dbReference type="GO" id="GO:0051287">
    <property type="term" value="F:NAD binding"/>
    <property type="evidence" value="ECO:0007669"/>
    <property type="project" value="InterPro"/>
</dbReference>
<dbReference type="GO" id="GO:0046872">
    <property type="term" value="F:metal ion binding"/>
    <property type="evidence" value="ECO:0007669"/>
    <property type="project" value="UniProtKB-KW"/>
</dbReference>
<dbReference type="InterPro" id="IPR001891">
    <property type="entry name" value="Malic_OxRdtase"/>
</dbReference>
<evidence type="ECO:0000256" key="3">
    <source>
        <dbReference type="ARBA" id="ARBA00022723"/>
    </source>
</evidence>
<feature type="binding site" evidence="6">
    <location>
        <position position="69"/>
    </location>
    <ligand>
        <name>a divalent metal cation</name>
        <dbReference type="ChEBI" id="CHEBI:60240"/>
    </ligand>
</feature>
<evidence type="ECO:0000256" key="6">
    <source>
        <dbReference type="PIRSR" id="PIRSR000106-3"/>
    </source>
</evidence>
<feature type="binding site" evidence="5">
    <location>
        <position position="218"/>
    </location>
    <ligand>
        <name>(S)-malate</name>
        <dbReference type="ChEBI" id="CHEBI:15589"/>
    </ligand>
</feature>
<comment type="similarity">
    <text evidence="2 7">Belongs to the malic enzymes family.</text>
</comment>
<feature type="binding site" evidence="6">
    <location>
        <position position="68"/>
    </location>
    <ligand>
        <name>a divalent metal cation</name>
        <dbReference type="ChEBI" id="CHEBI:60240"/>
    </ligand>
</feature>
<dbReference type="PANTHER" id="PTHR43237">
    <property type="entry name" value="NADP-DEPENDENT MALIC ENZYME"/>
    <property type="match status" value="1"/>
</dbReference>
<accession>A0A0G0WK69</accession>
<evidence type="ECO:0000256" key="2">
    <source>
        <dbReference type="ARBA" id="ARBA00008785"/>
    </source>
</evidence>
<dbReference type="InterPro" id="IPR012302">
    <property type="entry name" value="Malic_NAD-bd"/>
</dbReference>